<gene>
    <name evidence="1" type="ORF">NDU88_004968</name>
</gene>
<evidence type="ECO:0000313" key="2">
    <source>
        <dbReference type="Proteomes" id="UP001066276"/>
    </source>
</evidence>
<dbReference type="AlphaFoldDB" id="A0AAV7W924"/>
<dbReference type="EMBL" id="JANPWB010000002">
    <property type="protein sequence ID" value="KAJ1209594.1"/>
    <property type="molecule type" value="Genomic_DNA"/>
</dbReference>
<proteinExistence type="predicted"/>
<keyword evidence="2" id="KW-1185">Reference proteome</keyword>
<comment type="caution">
    <text evidence="1">The sequence shown here is derived from an EMBL/GenBank/DDBJ whole genome shotgun (WGS) entry which is preliminary data.</text>
</comment>
<protein>
    <submittedName>
        <fullName evidence="1">Uncharacterized protein</fullName>
    </submittedName>
</protein>
<name>A0AAV7W924_PLEWA</name>
<sequence length="101" mass="11113">MAVEHKVNELRVDLSLIRQHLRGVTGRVNEVEKRISMAEDDLTLLKHQDTTANPPSRQMVRVIESRDVGRFTSPVRRLAGVAPTDKGIYASVSGTPHGGAD</sequence>
<accession>A0AAV7W924</accession>
<dbReference type="Proteomes" id="UP001066276">
    <property type="component" value="Chromosome 1_2"/>
</dbReference>
<evidence type="ECO:0000313" key="1">
    <source>
        <dbReference type="EMBL" id="KAJ1209594.1"/>
    </source>
</evidence>
<organism evidence="1 2">
    <name type="scientific">Pleurodeles waltl</name>
    <name type="common">Iberian ribbed newt</name>
    <dbReference type="NCBI Taxonomy" id="8319"/>
    <lineage>
        <taxon>Eukaryota</taxon>
        <taxon>Metazoa</taxon>
        <taxon>Chordata</taxon>
        <taxon>Craniata</taxon>
        <taxon>Vertebrata</taxon>
        <taxon>Euteleostomi</taxon>
        <taxon>Amphibia</taxon>
        <taxon>Batrachia</taxon>
        <taxon>Caudata</taxon>
        <taxon>Salamandroidea</taxon>
        <taxon>Salamandridae</taxon>
        <taxon>Pleurodelinae</taxon>
        <taxon>Pleurodeles</taxon>
    </lineage>
</organism>
<reference evidence="1" key="1">
    <citation type="journal article" date="2022" name="bioRxiv">
        <title>Sequencing and chromosome-scale assembly of the giantPleurodeles waltlgenome.</title>
        <authorList>
            <person name="Brown T."/>
            <person name="Elewa A."/>
            <person name="Iarovenko S."/>
            <person name="Subramanian E."/>
            <person name="Araus A.J."/>
            <person name="Petzold A."/>
            <person name="Susuki M."/>
            <person name="Suzuki K.-i.T."/>
            <person name="Hayashi T."/>
            <person name="Toyoda A."/>
            <person name="Oliveira C."/>
            <person name="Osipova E."/>
            <person name="Leigh N.D."/>
            <person name="Simon A."/>
            <person name="Yun M.H."/>
        </authorList>
    </citation>
    <scope>NUCLEOTIDE SEQUENCE</scope>
    <source>
        <strain evidence="1">20211129_DDA</strain>
        <tissue evidence="1">Liver</tissue>
    </source>
</reference>